<keyword evidence="2" id="KW-1185">Reference proteome</keyword>
<protein>
    <submittedName>
        <fullName evidence="1">Uncharacterized protein</fullName>
    </submittedName>
</protein>
<proteinExistence type="predicted"/>
<reference evidence="1" key="1">
    <citation type="submission" date="2023-06" db="EMBL/GenBank/DDBJ databases">
        <authorList>
            <consortium name="Lawrence Berkeley National Laboratory"/>
            <person name="Ahrendt S."/>
            <person name="Sahu N."/>
            <person name="Indic B."/>
            <person name="Wong-Bajracharya J."/>
            <person name="Merenyi Z."/>
            <person name="Ke H.-M."/>
            <person name="Monk M."/>
            <person name="Kocsube S."/>
            <person name="Drula E."/>
            <person name="Lipzen A."/>
            <person name="Balint B."/>
            <person name="Henrissat B."/>
            <person name="Andreopoulos B."/>
            <person name="Martin F.M."/>
            <person name="Harder C.B."/>
            <person name="Rigling D."/>
            <person name="Ford K.L."/>
            <person name="Foster G.D."/>
            <person name="Pangilinan J."/>
            <person name="Papanicolaou A."/>
            <person name="Barry K."/>
            <person name="LaButti K."/>
            <person name="Viragh M."/>
            <person name="Koriabine M."/>
            <person name="Yan M."/>
            <person name="Riley R."/>
            <person name="Champramary S."/>
            <person name="Plett K.L."/>
            <person name="Tsai I.J."/>
            <person name="Slot J."/>
            <person name="Sipos G."/>
            <person name="Plett J."/>
            <person name="Nagy L.G."/>
            <person name="Grigoriev I.V."/>
        </authorList>
    </citation>
    <scope>NUCLEOTIDE SEQUENCE</scope>
    <source>
        <strain evidence="1">ICMP 16352</strain>
    </source>
</reference>
<gene>
    <name evidence="1" type="ORF">IW261DRAFT_1494534</name>
</gene>
<sequence length="134" mass="15493">IFPQNATPQKTTMAKPNVRSPRTRLQGGFIIDCDTAIDWASRLYGERLPKDEIGLVWDIIEDRVQEFGSRFSFVGPVLYEEFMIVTRRLCFPSGYLGMPPEETPRFHEAEKERRVRELLKDEGLGELVFGTRLD</sequence>
<feature type="non-terminal residue" evidence="1">
    <location>
        <position position="1"/>
    </location>
</feature>
<organism evidence="1 2">
    <name type="scientific">Armillaria novae-zelandiae</name>
    <dbReference type="NCBI Taxonomy" id="153914"/>
    <lineage>
        <taxon>Eukaryota</taxon>
        <taxon>Fungi</taxon>
        <taxon>Dikarya</taxon>
        <taxon>Basidiomycota</taxon>
        <taxon>Agaricomycotina</taxon>
        <taxon>Agaricomycetes</taxon>
        <taxon>Agaricomycetidae</taxon>
        <taxon>Agaricales</taxon>
        <taxon>Marasmiineae</taxon>
        <taxon>Physalacriaceae</taxon>
        <taxon>Armillaria</taxon>
    </lineage>
</organism>
<evidence type="ECO:0000313" key="1">
    <source>
        <dbReference type="EMBL" id="KAK0475481.1"/>
    </source>
</evidence>
<evidence type="ECO:0000313" key="2">
    <source>
        <dbReference type="Proteomes" id="UP001175227"/>
    </source>
</evidence>
<comment type="caution">
    <text evidence="1">The sequence shown here is derived from an EMBL/GenBank/DDBJ whole genome shotgun (WGS) entry which is preliminary data.</text>
</comment>
<dbReference type="EMBL" id="JAUEPR010000023">
    <property type="protein sequence ID" value="KAK0475481.1"/>
    <property type="molecule type" value="Genomic_DNA"/>
</dbReference>
<name>A0AA39TA68_9AGAR</name>
<accession>A0AA39TA68</accession>
<dbReference type="AlphaFoldDB" id="A0AA39TA68"/>
<dbReference type="Proteomes" id="UP001175227">
    <property type="component" value="Unassembled WGS sequence"/>
</dbReference>